<keyword evidence="2" id="KW-0378">Hydrolase</keyword>
<dbReference type="InterPro" id="IPR029058">
    <property type="entry name" value="AB_hydrolase_fold"/>
</dbReference>
<dbReference type="InterPro" id="IPR051049">
    <property type="entry name" value="Dienelactone_hydrolase-like"/>
</dbReference>
<feature type="domain" description="Dienelactone hydrolase" evidence="1">
    <location>
        <begin position="51"/>
        <end position="267"/>
    </location>
</feature>
<dbReference type="PANTHER" id="PTHR46623:SF6">
    <property type="entry name" value="ALPHA_BETA-HYDROLASES SUPERFAMILY PROTEIN"/>
    <property type="match status" value="1"/>
</dbReference>
<organism evidence="2 3">
    <name type="scientific">Marivirga salinarum</name>
    <dbReference type="NCBI Taxonomy" id="3059078"/>
    <lineage>
        <taxon>Bacteria</taxon>
        <taxon>Pseudomonadati</taxon>
        <taxon>Bacteroidota</taxon>
        <taxon>Cytophagia</taxon>
        <taxon>Cytophagales</taxon>
        <taxon>Marivirgaceae</taxon>
        <taxon>Marivirga</taxon>
    </lineage>
</organism>
<evidence type="ECO:0000259" key="1">
    <source>
        <dbReference type="Pfam" id="PF01738"/>
    </source>
</evidence>
<proteinExistence type="predicted"/>
<dbReference type="EMBL" id="CP129971">
    <property type="protein sequence ID" value="WKK74112.2"/>
    <property type="molecule type" value="Genomic_DNA"/>
</dbReference>
<reference evidence="2 3" key="1">
    <citation type="submission" date="2023-08" db="EMBL/GenBank/DDBJ databases">
        <title>Comparative genomics and taxonomic characterization of three novel marine species of genus Marivirga.</title>
        <authorList>
            <person name="Muhammad N."/>
            <person name="Kim S.-G."/>
        </authorList>
    </citation>
    <scope>NUCLEOTIDE SEQUENCE [LARGE SCALE GENOMIC DNA]</scope>
    <source>
        <strain evidence="2 3">BDSF4-3</strain>
    </source>
</reference>
<protein>
    <submittedName>
        <fullName evidence="2">Dienelactone hydrolase family protein</fullName>
        <ecNumber evidence="2">3.1.-.-</ecNumber>
    </submittedName>
</protein>
<name>A0AA49GDP8_9BACT</name>
<dbReference type="EC" id="3.1.-.-" evidence="2"/>
<dbReference type="KEGG" id="msaa:QYS49_20175"/>
<evidence type="ECO:0000313" key="3">
    <source>
        <dbReference type="Proteomes" id="UP001230496"/>
    </source>
</evidence>
<dbReference type="GO" id="GO:0016787">
    <property type="term" value="F:hydrolase activity"/>
    <property type="evidence" value="ECO:0007669"/>
    <property type="project" value="UniProtKB-KW"/>
</dbReference>
<dbReference type="Pfam" id="PF01738">
    <property type="entry name" value="DLH"/>
    <property type="match status" value="1"/>
</dbReference>
<dbReference type="InterPro" id="IPR002925">
    <property type="entry name" value="Dienelactn_hydro"/>
</dbReference>
<gene>
    <name evidence="2" type="ORF">QYS49_20175</name>
</gene>
<dbReference type="Gene3D" id="3.40.50.1820">
    <property type="entry name" value="alpha/beta hydrolase"/>
    <property type="match status" value="1"/>
</dbReference>
<dbReference type="RefSeq" id="WP_308347918.1">
    <property type="nucleotide sequence ID" value="NZ_CP129971.1"/>
</dbReference>
<dbReference type="Proteomes" id="UP001230496">
    <property type="component" value="Chromosome"/>
</dbReference>
<dbReference type="PANTHER" id="PTHR46623">
    <property type="entry name" value="CARBOXYMETHYLENEBUTENOLIDASE-RELATED"/>
    <property type="match status" value="1"/>
</dbReference>
<accession>A0AA49GDP8</accession>
<evidence type="ECO:0000313" key="2">
    <source>
        <dbReference type="EMBL" id="WKK74112.2"/>
    </source>
</evidence>
<dbReference type="SUPFAM" id="SSF53474">
    <property type="entry name" value="alpha/beta-Hydrolases"/>
    <property type="match status" value="1"/>
</dbReference>
<sequence length="268" mass="30216">MKNSINQMFLTFVFILTYNSLFAQDKLSNRLEQSTRHHEWVEISAGDKTLKAFVVFPEVSEKAKTVIVIHENRGLTDWVRSFADQLAEKGFIALAPDMLSDFSEEYSQTSDFPTSDDARNAIYNLESSLVTSYLNNSFNYLKNLPAGNGEVAVVGFCWGGSQSFRYATNNPNLSEALVFYGTGPKEAVDYANIEAPVYGFYGGNDQRVNATIEASKEAMEEYQNIYDYEIYEGAGHAYMRSGDDPNGSEANIKARNESWERLIRILEK</sequence>
<dbReference type="AlphaFoldDB" id="A0AA49GDP8"/>
<keyword evidence="3" id="KW-1185">Reference proteome</keyword>